<gene>
    <name evidence="2" type="ORF">J2S17_001214</name>
</gene>
<dbReference type="PROSITE" id="PS51500">
    <property type="entry name" value="SIN"/>
    <property type="match status" value="1"/>
</dbReference>
<evidence type="ECO:0000313" key="3">
    <source>
        <dbReference type="Proteomes" id="UP001238088"/>
    </source>
</evidence>
<evidence type="ECO:0000259" key="1">
    <source>
        <dbReference type="PROSITE" id="PS51500"/>
    </source>
</evidence>
<feature type="domain" description="Sin" evidence="1">
    <location>
        <begin position="7"/>
        <end position="45"/>
    </location>
</feature>
<evidence type="ECO:0000313" key="2">
    <source>
        <dbReference type="EMBL" id="MDQ0269343.1"/>
    </source>
</evidence>
<dbReference type="Pfam" id="PF08671">
    <property type="entry name" value="SinI"/>
    <property type="match status" value="1"/>
</dbReference>
<sequence length="56" mass="6651">MKNTSENIRDIEDVQYFEEWLLLIAEAKEIGLTTDEVRLFFKNYQNSKILNAKLIT</sequence>
<dbReference type="EMBL" id="JAUSUB010000004">
    <property type="protein sequence ID" value="MDQ0269343.1"/>
    <property type="molecule type" value="Genomic_DNA"/>
</dbReference>
<organism evidence="2 3">
    <name type="scientific">Cytobacillus purgationiresistens</name>
    <dbReference type="NCBI Taxonomy" id="863449"/>
    <lineage>
        <taxon>Bacteria</taxon>
        <taxon>Bacillati</taxon>
        <taxon>Bacillota</taxon>
        <taxon>Bacilli</taxon>
        <taxon>Bacillales</taxon>
        <taxon>Bacillaceae</taxon>
        <taxon>Cytobacillus</taxon>
    </lineage>
</organism>
<proteinExistence type="predicted"/>
<dbReference type="InterPro" id="IPR036281">
    <property type="entry name" value="SinR/SinI_dimer_dom_sf"/>
</dbReference>
<accession>A0ABU0AG07</accession>
<dbReference type="InterPro" id="IPR010981">
    <property type="entry name" value="SinR/SinI_dimer_dom"/>
</dbReference>
<name>A0ABU0AG07_9BACI</name>
<comment type="caution">
    <text evidence="2">The sequence shown here is derived from an EMBL/GenBank/DDBJ whole genome shotgun (WGS) entry which is preliminary data.</text>
</comment>
<dbReference type="RefSeq" id="WP_307472846.1">
    <property type="nucleotide sequence ID" value="NZ_JAUSUB010000004.1"/>
</dbReference>
<reference evidence="2 3" key="1">
    <citation type="submission" date="2023-07" db="EMBL/GenBank/DDBJ databases">
        <title>Genomic Encyclopedia of Type Strains, Phase IV (KMG-IV): sequencing the most valuable type-strain genomes for metagenomic binning, comparative biology and taxonomic classification.</title>
        <authorList>
            <person name="Goeker M."/>
        </authorList>
    </citation>
    <scope>NUCLEOTIDE SEQUENCE [LARGE SCALE GENOMIC DNA]</scope>
    <source>
        <strain evidence="2 3">DSM 23494</strain>
    </source>
</reference>
<dbReference type="Proteomes" id="UP001238088">
    <property type="component" value="Unassembled WGS sequence"/>
</dbReference>
<dbReference type="SUPFAM" id="SSF47406">
    <property type="entry name" value="SinR repressor dimerisation domain-like"/>
    <property type="match status" value="1"/>
</dbReference>
<keyword evidence="3" id="KW-1185">Reference proteome</keyword>
<protein>
    <recommendedName>
        <fullName evidence="1">Sin domain-containing protein</fullName>
    </recommendedName>
</protein>